<proteinExistence type="predicted"/>
<dbReference type="PROSITE" id="PS50977">
    <property type="entry name" value="HTH_TETR_2"/>
    <property type="match status" value="1"/>
</dbReference>
<evidence type="ECO:0000259" key="3">
    <source>
        <dbReference type="PROSITE" id="PS50977"/>
    </source>
</evidence>
<evidence type="ECO:0000313" key="4">
    <source>
        <dbReference type="EMBL" id="MDA4843818.1"/>
    </source>
</evidence>
<evidence type="ECO:0000313" key="5">
    <source>
        <dbReference type="Proteomes" id="UP001148313"/>
    </source>
</evidence>
<reference evidence="4" key="1">
    <citation type="submission" date="2022-11" db="EMBL/GenBank/DDBJ databases">
        <title>Hoeflea poritis sp. nov., isolated from scleractinian coral Porites lutea.</title>
        <authorList>
            <person name="Zhang G."/>
            <person name="Wei Q."/>
            <person name="Cai L."/>
        </authorList>
    </citation>
    <scope>NUCLEOTIDE SEQUENCE</scope>
    <source>
        <strain evidence="4">E7-10</strain>
    </source>
</reference>
<dbReference type="InterPro" id="IPR009057">
    <property type="entry name" value="Homeodomain-like_sf"/>
</dbReference>
<feature type="DNA-binding region" description="H-T-H motif" evidence="2">
    <location>
        <begin position="35"/>
        <end position="54"/>
    </location>
</feature>
<name>A0ABT4VIE0_9HYPH</name>
<dbReference type="Gene3D" id="1.10.357.10">
    <property type="entry name" value="Tetracycline Repressor, domain 2"/>
    <property type="match status" value="1"/>
</dbReference>
<sequence>MDNDSKEDDQTHDKKTQILNATTRLLTVKGLQMLSFEAVANEAGLSRQLVRYYYPHLDALMLDLCDHLMLVYQHSLVSGIVEVRQVERLRFFLDFFFGLAEDHPMPDNLEAYDALFAYAVGSESLRERLRDKYKILGQVIVHELAIAHPELDAAACRELSFVFVSMMHAHWSYVATLGFSPDHNKLARDAIERVIVSYIKSSPKAPTIETPWAHDH</sequence>
<organism evidence="4 5">
    <name type="scientific">Hoeflea poritis</name>
    <dbReference type="NCBI Taxonomy" id="2993659"/>
    <lineage>
        <taxon>Bacteria</taxon>
        <taxon>Pseudomonadati</taxon>
        <taxon>Pseudomonadota</taxon>
        <taxon>Alphaproteobacteria</taxon>
        <taxon>Hyphomicrobiales</taxon>
        <taxon>Rhizobiaceae</taxon>
        <taxon>Hoeflea</taxon>
    </lineage>
</organism>
<comment type="caution">
    <text evidence="4">The sequence shown here is derived from an EMBL/GenBank/DDBJ whole genome shotgun (WGS) entry which is preliminary data.</text>
</comment>
<dbReference type="InterPro" id="IPR001647">
    <property type="entry name" value="HTH_TetR"/>
</dbReference>
<protein>
    <submittedName>
        <fullName evidence="4">TetR/AcrR family transcriptional regulator</fullName>
    </submittedName>
</protein>
<gene>
    <name evidence="4" type="ORF">OOZ53_00560</name>
</gene>
<evidence type="ECO:0000256" key="1">
    <source>
        <dbReference type="ARBA" id="ARBA00023125"/>
    </source>
</evidence>
<dbReference type="EMBL" id="JAPJZH010000001">
    <property type="protein sequence ID" value="MDA4843818.1"/>
    <property type="molecule type" value="Genomic_DNA"/>
</dbReference>
<feature type="domain" description="HTH tetR-type" evidence="3">
    <location>
        <begin position="12"/>
        <end position="72"/>
    </location>
</feature>
<dbReference type="SUPFAM" id="SSF46689">
    <property type="entry name" value="Homeodomain-like"/>
    <property type="match status" value="1"/>
</dbReference>
<dbReference type="Proteomes" id="UP001148313">
    <property type="component" value="Unassembled WGS sequence"/>
</dbReference>
<accession>A0ABT4VIE0</accession>
<keyword evidence="5" id="KW-1185">Reference proteome</keyword>
<dbReference type="RefSeq" id="WP_271087330.1">
    <property type="nucleotide sequence ID" value="NZ_JAPJZH010000001.1"/>
</dbReference>
<keyword evidence="1 2" id="KW-0238">DNA-binding</keyword>
<evidence type="ECO:0000256" key="2">
    <source>
        <dbReference type="PROSITE-ProRule" id="PRU00335"/>
    </source>
</evidence>